<accession>A0A5N7BIP3</accession>
<evidence type="ECO:0000313" key="1">
    <source>
        <dbReference type="EMBL" id="KAE8381672.1"/>
    </source>
</evidence>
<dbReference type="AlphaFoldDB" id="A0A5N7BIP3"/>
<proteinExistence type="predicted"/>
<name>A0A5N7BIP3_9EURO</name>
<keyword evidence="2" id="KW-1185">Reference proteome</keyword>
<reference evidence="1 2" key="1">
    <citation type="submission" date="2019-04" db="EMBL/GenBank/DDBJ databases">
        <title>Friends and foes A comparative genomics studyof 23 Aspergillus species from section Flavi.</title>
        <authorList>
            <consortium name="DOE Joint Genome Institute"/>
            <person name="Kjaerbolling I."/>
            <person name="Vesth T."/>
            <person name="Frisvad J.C."/>
            <person name="Nybo J.L."/>
            <person name="Theobald S."/>
            <person name="Kildgaard S."/>
            <person name="Isbrandt T."/>
            <person name="Kuo A."/>
            <person name="Sato A."/>
            <person name="Lyhne E.K."/>
            <person name="Kogle M.E."/>
            <person name="Wiebenga A."/>
            <person name="Kun R.S."/>
            <person name="Lubbers R.J."/>
            <person name="Makela M.R."/>
            <person name="Barry K."/>
            <person name="Chovatia M."/>
            <person name="Clum A."/>
            <person name="Daum C."/>
            <person name="Haridas S."/>
            <person name="He G."/>
            <person name="LaButti K."/>
            <person name="Lipzen A."/>
            <person name="Mondo S."/>
            <person name="Riley R."/>
            <person name="Salamov A."/>
            <person name="Simmons B.A."/>
            <person name="Magnuson J.K."/>
            <person name="Henrissat B."/>
            <person name="Mortensen U.H."/>
            <person name="Larsen T.O."/>
            <person name="Devries R.P."/>
            <person name="Grigoriev I.V."/>
            <person name="Machida M."/>
            <person name="Baker S.E."/>
            <person name="Andersen M.R."/>
        </authorList>
    </citation>
    <scope>NUCLEOTIDE SEQUENCE [LARGE SCALE GENOMIC DNA]</scope>
    <source>
        <strain evidence="1 2">IBT 29228</strain>
    </source>
</reference>
<dbReference type="EMBL" id="ML736169">
    <property type="protein sequence ID" value="KAE8381672.1"/>
    <property type="molecule type" value="Genomic_DNA"/>
</dbReference>
<sequence>MMVFLFTKLENQLVELLSTSPKTLKRDGERCSSIFKRIAPASNADRTERFLGGIVNYIFHYRLGMALLVEGHPTSVLPVDRGRTSKDKKEWHRRFVENTPSVRLCSQPEMRNLDLMRIWYIIAKMYVIRKPSLHQLVDEEDVGFTVQDHGFGDVLFESELAEQGLISLETSKRYGGDCTYLLI</sequence>
<dbReference type="Proteomes" id="UP000326198">
    <property type="component" value="Unassembled WGS sequence"/>
</dbReference>
<evidence type="ECO:0000313" key="2">
    <source>
        <dbReference type="Proteomes" id="UP000326198"/>
    </source>
</evidence>
<organism evidence="1 2">
    <name type="scientific">Aspergillus bertholletiae</name>
    <dbReference type="NCBI Taxonomy" id="1226010"/>
    <lineage>
        <taxon>Eukaryota</taxon>
        <taxon>Fungi</taxon>
        <taxon>Dikarya</taxon>
        <taxon>Ascomycota</taxon>
        <taxon>Pezizomycotina</taxon>
        <taxon>Eurotiomycetes</taxon>
        <taxon>Eurotiomycetidae</taxon>
        <taxon>Eurotiales</taxon>
        <taxon>Aspergillaceae</taxon>
        <taxon>Aspergillus</taxon>
        <taxon>Aspergillus subgen. Circumdati</taxon>
    </lineage>
</organism>
<gene>
    <name evidence="1" type="ORF">BDV26DRAFT_255231</name>
</gene>
<dbReference type="OrthoDB" id="2593732at2759"/>
<protein>
    <submittedName>
        <fullName evidence="1">Uncharacterized protein</fullName>
    </submittedName>
</protein>